<comment type="caution">
    <text evidence="4">The sequence shown here is derived from an EMBL/GenBank/DDBJ whole genome shotgun (WGS) entry which is preliminary data.</text>
</comment>
<name>A0A822ZCR8_NELNU</name>
<sequence length="112" mass="12080">MALPMDSAILHIATLLLLQLLLPHGTTAQAYSNVTLGKSLTTGDDNTSWPSPSGDFAFGFRRLGNTDLFLLAIWFDKIPDKTMAWYADGNNPALRSSAVQLTSDGGLELNDP</sequence>
<evidence type="ECO:0000256" key="1">
    <source>
        <dbReference type="ARBA" id="ARBA00022729"/>
    </source>
</evidence>
<gene>
    <name evidence="4" type="ORF">HUJ06_002244</name>
</gene>
<evidence type="ECO:0000313" key="4">
    <source>
        <dbReference type="EMBL" id="DAD44014.1"/>
    </source>
</evidence>
<keyword evidence="1 2" id="KW-0732">Signal</keyword>
<dbReference type="AlphaFoldDB" id="A0A822ZCR8"/>
<proteinExistence type="predicted"/>
<keyword evidence="5" id="KW-1185">Reference proteome</keyword>
<dbReference type="PROSITE" id="PS50927">
    <property type="entry name" value="BULB_LECTIN"/>
    <property type="match status" value="1"/>
</dbReference>
<evidence type="ECO:0000259" key="3">
    <source>
        <dbReference type="PROSITE" id="PS50927"/>
    </source>
</evidence>
<evidence type="ECO:0000313" key="5">
    <source>
        <dbReference type="Proteomes" id="UP000607653"/>
    </source>
</evidence>
<feature type="signal peptide" evidence="2">
    <location>
        <begin position="1"/>
        <end position="28"/>
    </location>
</feature>
<accession>A0A822ZCR8</accession>
<dbReference type="Proteomes" id="UP000607653">
    <property type="component" value="Unassembled WGS sequence"/>
</dbReference>
<feature type="chain" id="PRO_5032721724" description="Bulb-type lectin domain-containing protein" evidence="2">
    <location>
        <begin position="29"/>
        <end position="112"/>
    </location>
</feature>
<dbReference type="EMBL" id="DUZY01000006">
    <property type="protein sequence ID" value="DAD44014.1"/>
    <property type="molecule type" value="Genomic_DNA"/>
</dbReference>
<evidence type="ECO:0000256" key="2">
    <source>
        <dbReference type="SAM" id="SignalP"/>
    </source>
</evidence>
<dbReference type="InterPro" id="IPR001480">
    <property type="entry name" value="Bulb-type_lectin_dom"/>
</dbReference>
<reference evidence="4 5" key="1">
    <citation type="journal article" date="2020" name="Mol. Biol. Evol.">
        <title>Distinct Expression and Methylation Patterns for Genes with Different Fates following a Single Whole-Genome Duplication in Flowering Plants.</title>
        <authorList>
            <person name="Shi T."/>
            <person name="Rahmani R.S."/>
            <person name="Gugger P.F."/>
            <person name="Wang M."/>
            <person name="Li H."/>
            <person name="Zhang Y."/>
            <person name="Li Z."/>
            <person name="Wang Q."/>
            <person name="Van de Peer Y."/>
            <person name="Marchal K."/>
            <person name="Chen J."/>
        </authorList>
    </citation>
    <scope>NUCLEOTIDE SEQUENCE [LARGE SCALE GENOMIC DNA]</scope>
    <source>
        <tissue evidence="4">Leaf</tissue>
    </source>
</reference>
<organism evidence="4 5">
    <name type="scientific">Nelumbo nucifera</name>
    <name type="common">Sacred lotus</name>
    <dbReference type="NCBI Taxonomy" id="4432"/>
    <lineage>
        <taxon>Eukaryota</taxon>
        <taxon>Viridiplantae</taxon>
        <taxon>Streptophyta</taxon>
        <taxon>Embryophyta</taxon>
        <taxon>Tracheophyta</taxon>
        <taxon>Spermatophyta</taxon>
        <taxon>Magnoliopsida</taxon>
        <taxon>Proteales</taxon>
        <taxon>Nelumbonaceae</taxon>
        <taxon>Nelumbo</taxon>
    </lineage>
</organism>
<dbReference type="SUPFAM" id="SSF51110">
    <property type="entry name" value="alpha-D-mannose-specific plant lectins"/>
    <property type="match status" value="1"/>
</dbReference>
<dbReference type="InterPro" id="IPR036426">
    <property type="entry name" value="Bulb-type_lectin_dom_sf"/>
</dbReference>
<dbReference type="PANTHER" id="PTHR47976:SF15">
    <property type="entry name" value="G-TYPE LECTIN S-RECEPTOR-LIKE SERINE_THREONINE-PROTEIN KINASE RLK1"/>
    <property type="match status" value="1"/>
</dbReference>
<protein>
    <recommendedName>
        <fullName evidence="3">Bulb-type lectin domain-containing protein</fullName>
    </recommendedName>
</protein>
<feature type="domain" description="Bulb-type lectin" evidence="3">
    <location>
        <begin position="31"/>
        <end position="112"/>
    </location>
</feature>
<dbReference type="InterPro" id="IPR051343">
    <property type="entry name" value="G-type_lectin_kinases/EP1-like"/>
</dbReference>
<dbReference type="PANTHER" id="PTHR47976">
    <property type="entry name" value="G-TYPE LECTIN S-RECEPTOR-LIKE SERINE/THREONINE-PROTEIN KINASE SD2-5"/>
    <property type="match status" value="1"/>
</dbReference>